<organism evidence="2 3">
    <name type="scientific">Linum tenue</name>
    <dbReference type="NCBI Taxonomy" id="586396"/>
    <lineage>
        <taxon>Eukaryota</taxon>
        <taxon>Viridiplantae</taxon>
        <taxon>Streptophyta</taxon>
        <taxon>Embryophyta</taxon>
        <taxon>Tracheophyta</taxon>
        <taxon>Spermatophyta</taxon>
        <taxon>Magnoliopsida</taxon>
        <taxon>eudicotyledons</taxon>
        <taxon>Gunneridae</taxon>
        <taxon>Pentapetalae</taxon>
        <taxon>rosids</taxon>
        <taxon>fabids</taxon>
        <taxon>Malpighiales</taxon>
        <taxon>Linaceae</taxon>
        <taxon>Linum</taxon>
    </lineage>
</organism>
<evidence type="ECO:0000313" key="2">
    <source>
        <dbReference type="EMBL" id="CAI0380932.1"/>
    </source>
</evidence>
<keyword evidence="1" id="KW-0812">Transmembrane</keyword>
<name>A0AAV0H7S5_9ROSI</name>
<accession>A0AAV0H7S5</accession>
<comment type="caution">
    <text evidence="2">The sequence shown here is derived from an EMBL/GenBank/DDBJ whole genome shotgun (WGS) entry which is preliminary data.</text>
</comment>
<dbReference type="Proteomes" id="UP001154282">
    <property type="component" value="Unassembled WGS sequence"/>
</dbReference>
<keyword evidence="1" id="KW-1133">Transmembrane helix</keyword>
<keyword evidence="3" id="KW-1185">Reference proteome</keyword>
<keyword evidence="1" id="KW-0472">Membrane</keyword>
<evidence type="ECO:0000256" key="1">
    <source>
        <dbReference type="SAM" id="Phobius"/>
    </source>
</evidence>
<dbReference type="EMBL" id="CAMGYJ010000002">
    <property type="protein sequence ID" value="CAI0380932.1"/>
    <property type="molecule type" value="Genomic_DNA"/>
</dbReference>
<evidence type="ECO:0000313" key="3">
    <source>
        <dbReference type="Proteomes" id="UP001154282"/>
    </source>
</evidence>
<dbReference type="AlphaFoldDB" id="A0AAV0H7S5"/>
<feature type="transmembrane region" description="Helical" evidence="1">
    <location>
        <begin position="27"/>
        <end position="46"/>
    </location>
</feature>
<reference evidence="2" key="1">
    <citation type="submission" date="2022-08" db="EMBL/GenBank/DDBJ databases">
        <authorList>
            <person name="Gutierrez-Valencia J."/>
        </authorList>
    </citation>
    <scope>NUCLEOTIDE SEQUENCE</scope>
</reference>
<protein>
    <submittedName>
        <fullName evidence="2">Uncharacterized protein</fullName>
    </submittedName>
</protein>
<gene>
    <name evidence="2" type="ORF">LITE_LOCUS2897</name>
</gene>
<sequence length="134" mass="16435">MRFAIVVTVFILIRCYLNFVCTFVVYCVVVQLLYMYGVPVLLFYYVRRVMNNMLREFMRLERWDWWENRRNERRRRARELARFGQIFLDLIHNYSQIELQEYLYNSALLGLGWEHQLGLVYMVHPPNPVLPHVL</sequence>
<proteinExistence type="predicted"/>